<accession>A0A815EXF6</accession>
<protein>
    <submittedName>
        <fullName evidence="3">Uncharacterized protein</fullName>
    </submittedName>
</protein>
<feature type="signal peptide" evidence="2">
    <location>
        <begin position="1"/>
        <end position="17"/>
    </location>
</feature>
<dbReference type="EMBL" id="CAJOBD010000104">
    <property type="protein sequence ID" value="CAF3576748.1"/>
    <property type="molecule type" value="Genomic_DNA"/>
</dbReference>
<feature type="region of interest" description="Disordered" evidence="1">
    <location>
        <begin position="120"/>
        <end position="161"/>
    </location>
</feature>
<comment type="caution">
    <text evidence="3">The sequence shown here is derived from an EMBL/GenBank/DDBJ whole genome shotgun (WGS) entry which is preliminary data.</text>
</comment>
<feature type="compositionally biased region" description="Low complexity" evidence="1">
    <location>
        <begin position="123"/>
        <end position="134"/>
    </location>
</feature>
<evidence type="ECO:0000313" key="3">
    <source>
        <dbReference type="EMBL" id="CAF1318154.1"/>
    </source>
</evidence>
<reference evidence="3" key="1">
    <citation type="submission" date="2021-02" db="EMBL/GenBank/DDBJ databases">
        <authorList>
            <person name="Nowell W R."/>
        </authorList>
    </citation>
    <scope>NUCLEOTIDE SEQUENCE</scope>
</reference>
<evidence type="ECO:0000256" key="2">
    <source>
        <dbReference type="SAM" id="SignalP"/>
    </source>
</evidence>
<dbReference type="AlphaFoldDB" id="A0A815EXF6"/>
<name>A0A815EXF6_9BILA</name>
<sequence length="180" mass="20848">MRVAFAVFLLFIVYVASYPSFREAATNNDESDDDLELELRSILKHLSDENNNEEQIVRSVETDESNEERELDDDLFSKRQGGHSIVDKTSKCEIQCIHSQRHPKIGRGKSVKDAAKACRRLCPNPNKKGPGNKKVVQRTGKGKYIGLRQFDDDDSSEEQQNQRREFYDYLMEQFQQNNNE</sequence>
<dbReference type="EMBL" id="CAJNOT010002467">
    <property type="protein sequence ID" value="CAF1318154.1"/>
    <property type="molecule type" value="Genomic_DNA"/>
</dbReference>
<evidence type="ECO:0000313" key="4">
    <source>
        <dbReference type="EMBL" id="CAF3576748.1"/>
    </source>
</evidence>
<organism evidence="3 5">
    <name type="scientific">Rotaria sordida</name>
    <dbReference type="NCBI Taxonomy" id="392033"/>
    <lineage>
        <taxon>Eukaryota</taxon>
        <taxon>Metazoa</taxon>
        <taxon>Spiralia</taxon>
        <taxon>Gnathifera</taxon>
        <taxon>Rotifera</taxon>
        <taxon>Eurotatoria</taxon>
        <taxon>Bdelloidea</taxon>
        <taxon>Philodinida</taxon>
        <taxon>Philodinidae</taxon>
        <taxon>Rotaria</taxon>
    </lineage>
</organism>
<feature type="chain" id="PRO_5036227446" evidence="2">
    <location>
        <begin position="18"/>
        <end position="180"/>
    </location>
</feature>
<evidence type="ECO:0000313" key="5">
    <source>
        <dbReference type="Proteomes" id="UP000663864"/>
    </source>
</evidence>
<evidence type="ECO:0000256" key="1">
    <source>
        <dbReference type="SAM" id="MobiDB-lite"/>
    </source>
</evidence>
<dbReference type="Proteomes" id="UP000663864">
    <property type="component" value="Unassembled WGS sequence"/>
</dbReference>
<dbReference type="Proteomes" id="UP000663836">
    <property type="component" value="Unassembled WGS sequence"/>
</dbReference>
<proteinExistence type="predicted"/>
<keyword evidence="2" id="KW-0732">Signal</keyword>
<gene>
    <name evidence="4" type="ORF">JBS370_LOCUS2599</name>
    <name evidence="3" type="ORF">ZHD862_LOCUS28863</name>
</gene>